<dbReference type="GeneID" id="63822459"/>
<dbReference type="InterPro" id="IPR050983">
    <property type="entry name" value="GST_Omega/HSP26"/>
</dbReference>
<dbReference type="InterPro" id="IPR004045">
    <property type="entry name" value="Glutathione_S-Trfase_N"/>
</dbReference>
<evidence type="ECO:0000313" key="3">
    <source>
        <dbReference type="Proteomes" id="UP000076871"/>
    </source>
</evidence>
<evidence type="ECO:0000259" key="1">
    <source>
        <dbReference type="PROSITE" id="PS50404"/>
    </source>
</evidence>
<dbReference type="Pfam" id="PF13409">
    <property type="entry name" value="GST_N_2"/>
    <property type="match status" value="1"/>
</dbReference>
<organism evidence="2 3">
    <name type="scientific">Laetiporus sulphureus 93-53</name>
    <dbReference type="NCBI Taxonomy" id="1314785"/>
    <lineage>
        <taxon>Eukaryota</taxon>
        <taxon>Fungi</taxon>
        <taxon>Dikarya</taxon>
        <taxon>Basidiomycota</taxon>
        <taxon>Agaricomycotina</taxon>
        <taxon>Agaricomycetes</taxon>
        <taxon>Polyporales</taxon>
        <taxon>Laetiporus</taxon>
    </lineage>
</organism>
<dbReference type="GO" id="GO:0005737">
    <property type="term" value="C:cytoplasm"/>
    <property type="evidence" value="ECO:0007669"/>
    <property type="project" value="TreeGrafter"/>
</dbReference>
<dbReference type="STRING" id="1314785.A0A165HNE7"/>
<dbReference type="EMBL" id="KV427606">
    <property type="protein sequence ID" value="KZT11967.1"/>
    <property type="molecule type" value="Genomic_DNA"/>
</dbReference>
<reference evidence="2 3" key="1">
    <citation type="journal article" date="2016" name="Mol. Biol. Evol.">
        <title>Comparative Genomics of Early-Diverging Mushroom-Forming Fungi Provides Insights into the Origins of Lignocellulose Decay Capabilities.</title>
        <authorList>
            <person name="Nagy L.G."/>
            <person name="Riley R."/>
            <person name="Tritt A."/>
            <person name="Adam C."/>
            <person name="Daum C."/>
            <person name="Floudas D."/>
            <person name="Sun H."/>
            <person name="Yadav J.S."/>
            <person name="Pangilinan J."/>
            <person name="Larsson K.H."/>
            <person name="Matsuura K."/>
            <person name="Barry K."/>
            <person name="Labutti K."/>
            <person name="Kuo R."/>
            <person name="Ohm R.A."/>
            <person name="Bhattacharya S.S."/>
            <person name="Shirouzu T."/>
            <person name="Yoshinaga Y."/>
            <person name="Martin F.M."/>
            <person name="Grigoriev I.V."/>
            <person name="Hibbett D.S."/>
        </authorList>
    </citation>
    <scope>NUCLEOTIDE SEQUENCE [LARGE SCALE GENOMIC DNA]</scope>
    <source>
        <strain evidence="2 3">93-53</strain>
    </source>
</reference>
<feature type="domain" description="GST N-terminal" evidence="1">
    <location>
        <begin position="17"/>
        <end position="108"/>
    </location>
</feature>
<protein>
    <recommendedName>
        <fullName evidence="1">GST N-terminal domain-containing protein</fullName>
    </recommendedName>
</protein>
<proteinExistence type="predicted"/>
<dbReference type="SUPFAM" id="SSF47616">
    <property type="entry name" value="GST C-terminal domain-like"/>
    <property type="match status" value="1"/>
</dbReference>
<dbReference type="Proteomes" id="UP000076871">
    <property type="component" value="Unassembled WGS sequence"/>
</dbReference>
<dbReference type="CDD" id="cd03038">
    <property type="entry name" value="GST_N_etherase_LigE"/>
    <property type="match status" value="1"/>
</dbReference>
<dbReference type="InterPro" id="IPR054416">
    <property type="entry name" value="GST_UstS-like_C"/>
</dbReference>
<gene>
    <name evidence="2" type="ORF">LAESUDRAFT_670156</name>
</gene>
<evidence type="ECO:0000313" key="2">
    <source>
        <dbReference type="EMBL" id="KZT11967.1"/>
    </source>
</evidence>
<dbReference type="PANTHER" id="PTHR43968:SF6">
    <property type="entry name" value="GLUTATHIONE S-TRANSFERASE OMEGA"/>
    <property type="match status" value="1"/>
</dbReference>
<dbReference type="RefSeq" id="XP_040769615.1">
    <property type="nucleotide sequence ID" value="XM_040905429.1"/>
</dbReference>
<dbReference type="Gene3D" id="3.40.30.10">
    <property type="entry name" value="Glutaredoxin"/>
    <property type="match status" value="1"/>
</dbReference>
<dbReference type="InterPro" id="IPR036249">
    <property type="entry name" value="Thioredoxin-like_sf"/>
</dbReference>
<dbReference type="OrthoDB" id="4951845at2759"/>
<sequence>MAAPAVSSSEAIIFYDLLSTAPGKAWSPNTWKTRFALNYKGLPYKTVWVEYPDVAGVCNEIGASPTDTWPDGSPWYTLPAIYDPNTKTTVSDSAMIARYLDKTYPDTPVLIPPETDAFHAAFQEVFLLTIQKSILPLLLPPSVTVLNPPSAAYFRRTREMLYSKPLEEFSPDGPVREGYWQELQAGFAKLAQWMSANGQDKPFFMDEKICHADLLIAGWLKWAKTVWGPDSTEWATIMQWDSGKWARFMASFEPYEVVDA</sequence>
<dbReference type="InterPro" id="IPR036282">
    <property type="entry name" value="Glutathione-S-Trfase_C_sf"/>
</dbReference>
<keyword evidence="3" id="KW-1185">Reference proteome</keyword>
<dbReference type="AlphaFoldDB" id="A0A165HNE7"/>
<dbReference type="Pfam" id="PF22041">
    <property type="entry name" value="GST_C_7"/>
    <property type="match status" value="1"/>
</dbReference>
<dbReference type="SUPFAM" id="SSF52833">
    <property type="entry name" value="Thioredoxin-like"/>
    <property type="match status" value="1"/>
</dbReference>
<dbReference type="PROSITE" id="PS50404">
    <property type="entry name" value="GST_NTER"/>
    <property type="match status" value="1"/>
</dbReference>
<dbReference type="InParanoid" id="A0A165HNE7"/>
<dbReference type="PANTHER" id="PTHR43968">
    <property type="match status" value="1"/>
</dbReference>
<dbReference type="Gene3D" id="1.20.1050.10">
    <property type="match status" value="1"/>
</dbReference>
<accession>A0A165HNE7</accession>
<name>A0A165HNE7_9APHY</name>